<evidence type="ECO:0000256" key="1">
    <source>
        <dbReference type="ARBA" id="ARBA00022649"/>
    </source>
</evidence>
<dbReference type="InterPro" id="IPR022907">
    <property type="entry name" value="VapC_family"/>
</dbReference>
<protein>
    <recommendedName>
        <fullName evidence="5">Ribonuclease VapC</fullName>
        <shortName evidence="5">RNase VapC</shortName>
        <ecNumber evidence="5">3.1.-.-</ecNumber>
    </recommendedName>
    <alternativeName>
        <fullName evidence="5">Toxin VapC</fullName>
    </alternativeName>
</protein>
<evidence type="ECO:0000313" key="8">
    <source>
        <dbReference type="Proteomes" id="UP000639516"/>
    </source>
</evidence>
<dbReference type="Pfam" id="PF01850">
    <property type="entry name" value="PIN"/>
    <property type="match status" value="1"/>
</dbReference>
<dbReference type="SUPFAM" id="SSF88723">
    <property type="entry name" value="PIN domain-like"/>
    <property type="match status" value="1"/>
</dbReference>
<dbReference type="RefSeq" id="WP_188108323.1">
    <property type="nucleotide sequence ID" value="NZ_JAANIH010000124.1"/>
</dbReference>
<reference evidence="7 8" key="1">
    <citation type="journal article" date="2020" name="Arch. Microbiol.">
        <title>Bradyrhizobium campsiandrae sp. nov., a nitrogen-fixing bacterial strain isolated from a native leguminous tree from the Amazon adapted to flooded conditions.</title>
        <authorList>
            <person name="Cabral Michel D."/>
            <person name="Martins da Costa E."/>
            <person name="Azarias Guimaraes A."/>
            <person name="Soares de Carvalho T."/>
            <person name="Santos de Castro Caputo P."/>
            <person name="Willems A."/>
            <person name="de Souza Moreira F.M."/>
        </authorList>
    </citation>
    <scope>NUCLEOTIDE SEQUENCE [LARGE SCALE GENOMIC DNA]</scope>
    <source>
        <strain evidence="8">INPA 384B</strain>
    </source>
</reference>
<dbReference type="InterPro" id="IPR029060">
    <property type="entry name" value="PIN-like_dom_sf"/>
</dbReference>
<name>A0ABR7UM05_9BRAD</name>
<comment type="caution">
    <text evidence="7">The sequence shown here is derived from an EMBL/GenBank/DDBJ whole genome shotgun (WGS) entry which is preliminary data.</text>
</comment>
<feature type="binding site" evidence="5">
    <location>
        <position position="102"/>
    </location>
    <ligand>
        <name>Mg(2+)</name>
        <dbReference type="ChEBI" id="CHEBI:18420"/>
    </ligand>
</feature>
<evidence type="ECO:0000259" key="6">
    <source>
        <dbReference type="Pfam" id="PF01850"/>
    </source>
</evidence>
<dbReference type="InterPro" id="IPR002716">
    <property type="entry name" value="PIN_dom"/>
</dbReference>
<sequence>MFIDASALTAMLTDENEARELLARLHQAATRLTSPLAVWEAAIAVARVLDLPIAEASEAVESYLALMEIKMVQVPPETARIALDAFDRYGKGRHPARLNFGDCFAYACARHLGEPLMFKGTDFPQTDIEAA</sequence>
<dbReference type="Proteomes" id="UP000639516">
    <property type="component" value="Unassembled WGS sequence"/>
</dbReference>
<accession>A0ABR7UM05</accession>
<gene>
    <name evidence="5" type="primary">vapC</name>
    <name evidence="7" type="ORF">HA482_41525</name>
</gene>
<keyword evidence="8" id="KW-1185">Reference proteome</keyword>
<keyword evidence="5" id="KW-0460">Magnesium</keyword>
<comment type="similarity">
    <text evidence="5">Belongs to the PINc/VapC protein family.</text>
</comment>
<evidence type="ECO:0000256" key="3">
    <source>
        <dbReference type="ARBA" id="ARBA00022723"/>
    </source>
</evidence>
<proteinExistence type="inferred from homology"/>
<keyword evidence="2 5" id="KW-0540">Nuclease</keyword>
<evidence type="ECO:0000256" key="4">
    <source>
        <dbReference type="ARBA" id="ARBA00022801"/>
    </source>
</evidence>
<comment type="function">
    <text evidence="5">Toxic component of a toxin-antitoxin (TA) system. An RNase.</text>
</comment>
<organism evidence="7 8">
    <name type="scientific">Bradyrhizobium campsiandrae</name>
    <dbReference type="NCBI Taxonomy" id="1729892"/>
    <lineage>
        <taxon>Bacteria</taxon>
        <taxon>Pseudomonadati</taxon>
        <taxon>Pseudomonadota</taxon>
        <taxon>Alphaproteobacteria</taxon>
        <taxon>Hyphomicrobiales</taxon>
        <taxon>Nitrobacteraceae</taxon>
        <taxon>Bradyrhizobium</taxon>
    </lineage>
</organism>
<dbReference type="CDD" id="cd09871">
    <property type="entry name" value="PIN_MtVapC28-VapC30-like"/>
    <property type="match status" value="1"/>
</dbReference>
<feature type="binding site" evidence="5">
    <location>
        <position position="4"/>
    </location>
    <ligand>
        <name>Mg(2+)</name>
        <dbReference type="ChEBI" id="CHEBI:18420"/>
    </ligand>
</feature>
<feature type="domain" description="PIN" evidence="6">
    <location>
        <begin position="1"/>
        <end position="127"/>
    </location>
</feature>
<evidence type="ECO:0000256" key="5">
    <source>
        <dbReference type="HAMAP-Rule" id="MF_00265"/>
    </source>
</evidence>
<keyword evidence="4 5" id="KW-0378">Hydrolase</keyword>
<dbReference type="EC" id="3.1.-.-" evidence="5"/>
<evidence type="ECO:0000313" key="7">
    <source>
        <dbReference type="EMBL" id="MBC9984660.1"/>
    </source>
</evidence>
<keyword evidence="1 5" id="KW-1277">Toxin-antitoxin system</keyword>
<keyword evidence="3 5" id="KW-0479">Metal-binding</keyword>
<keyword evidence="5" id="KW-0800">Toxin</keyword>
<dbReference type="HAMAP" id="MF_00265">
    <property type="entry name" value="VapC_Nob1"/>
    <property type="match status" value="1"/>
</dbReference>
<comment type="cofactor">
    <cofactor evidence="5">
        <name>Mg(2+)</name>
        <dbReference type="ChEBI" id="CHEBI:18420"/>
    </cofactor>
</comment>
<dbReference type="EMBL" id="JAATTO010000133">
    <property type="protein sequence ID" value="MBC9984660.1"/>
    <property type="molecule type" value="Genomic_DNA"/>
</dbReference>
<dbReference type="Gene3D" id="3.40.50.1010">
    <property type="entry name" value="5'-nuclease"/>
    <property type="match status" value="1"/>
</dbReference>
<evidence type="ECO:0000256" key="2">
    <source>
        <dbReference type="ARBA" id="ARBA00022722"/>
    </source>
</evidence>